<dbReference type="InterPro" id="IPR002553">
    <property type="entry name" value="Clathrin/coatomer_adapt-like_N"/>
</dbReference>
<proteinExistence type="inferred from homology"/>
<sequence>MDIAEDSCSAEPPFIPRLLSFKLLDMRRDKKDEENGGGNPFSNLDKTTVLQEARAFNETPINARRCSVILSKLLYLRQQGETIGRTEATEAFFAVTKLWQSKDSNLRRLVYLAIKEFCDISNDVIIVTSSLTKDMTGREDIYRAPAIRALCCIIDGSMLQAIERYMKQAIVDRNSAVASAALVSSFHLLRKNPEVVRRWANEVQEAVSSDNNMVQFHALGLLYHIRSGDRLAVNKLVQKWSKSSLRSPFATCYLIRLAAKLVEEDEAGTESPFFQFIESCLRHKCEMVIYEAASAIVRLPRTTSSELSPAISVLQLFCSSPKPALRFAAVRTLNKVSVKHPQAVTLCNVDLEQLITDQNRSIATLAITTLLKTGAESSVERLMKQISTFVNEISDEFKVVVIEAIRSLCARYPRKHSILMSFLATMLRDDGGFDYKKSIVDTIIAIIDENSDAKEAGLSHLCEFIEDCEHPVLATRILHLLGREAPTTANPSRYIRFIYNRVILETTQVRAAAVSALAKFGAQCPDLRPSVLVLLKRCLLDTDDEVRDRATYFLSILETENPHLIANYILNGLQVSVLGLERALEQYVTNGEYDKPFDLKVVPISALPLSVTEVKKPSLSVETISDKKEEKKASRQEIYAEQLAAIPEFASLGPLFKSSQPISLTDEVTEYSVLCVKHIFLQHVVLQFDCNNTLNDQLLENVYVELEQAPDTEGWTILHTIPLEKLAFGAQSTTYLLLKMPSQPGTVMATFSASLKFKVRDIDPATGEFEGDESYNDVFVLEEVEITVADHVQPTKRSNFAVSWEQIGDENENEDTYALSTVHTLQDAVRELIKCIGLAPCERSDRVVEGRSAHLLLLAGVFRGGHEVLAKARLALDSVDRTVTMNFIVRSDDSTVSEIIRSAVA</sequence>
<dbReference type="SUPFAM" id="SSF55711">
    <property type="entry name" value="Subdomain of clathrin and coatomer appendage domain"/>
    <property type="match status" value="1"/>
</dbReference>
<dbReference type="OMA" id="DFIEDCE"/>
<dbReference type="InterPro" id="IPR013040">
    <property type="entry name" value="Coatomer_gsu_app_Ig-like_dom"/>
</dbReference>
<evidence type="ECO:0000256" key="3">
    <source>
        <dbReference type="ARBA" id="ARBA00011775"/>
    </source>
</evidence>
<dbReference type="InterPro" id="IPR011989">
    <property type="entry name" value="ARM-like"/>
</dbReference>
<dbReference type="Proteomes" id="UP000277928">
    <property type="component" value="Unassembled WGS sequence"/>
</dbReference>
<dbReference type="Pfam" id="PF08752">
    <property type="entry name" value="COP-gamma_platf"/>
    <property type="match status" value="1"/>
</dbReference>
<dbReference type="EMBL" id="UYRX01000346">
    <property type="protein sequence ID" value="VDK80579.1"/>
    <property type="molecule type" value="Genomic_DNA"/>
</dbReference>
<comment type="similarity">
    <text evidence="2 12">Belongs to the COPG family.</text>
</comment>
<dbReference type="PIRSF" id="PIRSF037093">
    <property type="entry name" value="Coatomer_gamma_subunit"/>
    <property type="match status" value="1"/>
</dbReference>
<feature type="domain" description="Coatomer subunit gamma C-terminal" evidence="15">
    <location>
        <begin position="789"/>
        <end position="904"/>
    </location>
</feature>
<keyword evidence="5 12" id="KW-0963">Cytoplasm</keyword>
<evidence type="ECO:0000313" key="16">
    <source>
        <dbReference type="EMBL" id="VDK80579.1"/>
    </source>
</evidence>
<dbReference type="FunFam" id="1.25.10.10:FF:000071">
    <property type="entry name" value="Coatomer subunit gamma"/>
    <property type="match status" value="1"/>
</dbReference>
<dbReference type="InterPro" id="IPR009028">
    <property type="entry name" value="Coatomer/calthrin_app_sub_C"/>
</dbReference>
<keyword evidence="17" id="KW-1185">Reference proteome</keyword>
<evidence type="ECO:0000259" key="15">
    <source>
        <dbReference type="Pfam" id="PF16381"/>
    </source>
</evidence>
<feature type="domain" description="Clathrin/coatomer adaptor adaptin-like N-terminal" evidence="13">
    <location>
        <begin position="46"/>
        <end position="559"/>
    </location>
</feature>
<evidence type="ECO:0000256" key="12">
    <source>
        <dbReference type="PIRNR" id="PIRNR037093"/>
    </source>
</evidence>
<dbReference type="PANTHER" id="PTHR10261">
    <property type="entry name" value="COATOMER SUBUNIT GAMMA"/>
    <property type="match status" value="1"/>
</dbReference>
<dbReference type="GO" id="GO:0005783">
    <property type="term" value="C:endoplasmic reticulum"/>
    <property type="evidence" value="ECO:0007669"/>
    <property type="project" value="TreeGrafter"/>
</dbReference>
<keyword evidence="7 12" id="KW-0931">ER-Golgi transport</keyword>
<evidence type="ECO:0000256" key="11">
    <source>
        <dbReference type="ARBA" id="ARBA00023329"/>
    </source>
</evidence>
<keyword evidence="6" id="KW-0677">Repeat</keyword>
<name>A0A3P6TB41_LITSI</name>
<keyword evidence="10 12" id="KW-0472">Membrane</keyword>
<dbReference type="InterPro" id="IPR037067">
    <property type="entry name" value="Coatomer_gsu_app_sf"/>
</dbReference>
<dbReference type="FunFam" id="3.30.310.10:FF:000011">
    <property type="entry name" value="Coatomer subunit gamma"/>
    <property type="match status" value="1"/>
</dbReference>
<dbReference type="GO" id="GO:0030126">
    <property type="term" value="C:COPI vesicle coat"/>
    <property type="evidence" value="ECO:0007669"/>
    <property type="project" value="InterPro"/>
</dbReference>
<dbReference type="Gene3D" id="3.30.310.10">
    <property type="entry name" value="TATA-Binding Protein"/>
    <property type="match status" value="1"/>
</dbReference>
<dbReference type="OrthoDB" id="1074925at2759"/>
<dbReference type="InterPro" id="IPR012295">
    <property type="entry name" value="TBP_dom_sf"/>
</dbReference>
<comment type="function">
    <text evidence="12">The coatomer is a cytosolic protein complex that binds to dilysine motifs and reversibly associates with Golgi non-clathrin-coated vesicles, which further mediate biosynthetic protein transport from the ER, via the Golgi up to the trans Golgi network. Coatomer complex is required for budding from Golgi membranes, and is essential for the retrograde Golgi-to-ER transport of dilysine-tagged proteins.</text>
</comment>
<comment type="subunit">
    <text evidence="3">Oligomeric complex that consists of at least the alpha, beta, beta', gamma, delta, epsilon and zeta subunits.</text>
</comment>
<keyword evidence="9 12" id="KW-0333">Golgi apparatus</keyword>
<protein>
    <recommendedName>
        <fullName evidence="12">Coatomer subunit gamma</fullName>
    </recommendedName>
</protein>
<evidence type="ECO:0000313" key="17">
    <source>
        <dbReference type="Proteomes" id="UP000277928"/>
    </source>
</evidence>
<evidence type="ECO:0000256" key="7">
    <source>
        <dbReference type="ARBA" id="ARBA00022892"/>
    </source>
</evidence>
<dbReference type="Gene3D" id="1.25.10.10">
    <property type="entry name" value="Leucine-rich Repeat Variant"/>
    <property type="match status" value="2"/>
</dbReference>
<dbReference type="AlphaFoldDB" id="A0A3P6TB41"/>
<dbReference type="InterPro" id="IPR013041">
    <property type="entry name" value="Clathrin_app_Ig-like_sf"/>
</dbReference>
<evidence type="ECO:0000256" key="1">
    <source>
        <dbReference type="ARBA" id="ARBA00004255"/>
    </source>
</evidence>
<dbReference type="PANTHER" id="PTHR10261:SF0">
    <property type="entry name" value="COATOMER SUBUNIT GAMMA-2"/>
    <property type="match status" value="1"/>
</dbReference>
<feature type="domain" description="Coatomer gamma subunit appendage Ig-like subdomain" evidence="14">
    <location>
        <begin position="638"/>
        <end position="787"/>
    </location>
</feature>
<dbReference type="GO" id="GO:0006891">
    <property type="term" value="P:intra-Golgi vesicle-mediated transport"/>
    <property type="evidence" value="ECO:0007669"/>
    <property type="project" value="TreeGrafter"/>
</dbReference>
<dbReference type="SUPFAM" id="SSF49348">
    <property type="entry name" value="Clathrin adaptor appendage domain"/>
    <property type="match status" value="1"/>
</dbReference>
<evidence type="ECO:0000259" key="14">
    <source>
        <dbReference type="Pfam" id="PF08752"/>
    </source>
</evidence>
<comment type="subcellular location">
    <subcellularLocation>
        <location evidence="12">Cytoplasm</location>
    </subcellularLocation>
    <subcellularLocation>
        <location evidence="1 12">Golgi apparatus membrane</location>
        <topology evidence="1 12">Peripheral membrane protein</topology>
        <orientation evidence="1 12">Cytoplasmic side</orientation>
    </subcellularLocation>
    <subcellularLocation>
        <location evidence="12">Cytoplasmic vesicle</location>
        <location evidence="12">COPI-coated vesicle membrane</location>
        <topology evidence="12">Peripheral membrane protein</topology>
        <orientation evidence="12">Cytoplasmic side</orientation>
    </subcellularLocation>
</comment>
<dbReference type="GO" id="GO:0006886">
    <property type="term" value="P:intracellular protein transport"/>
    <property type="evidence" value="ECO:0007669"/>
    <property type="project" value="InterPro"/>
</dbReference>
<evidence type="ECO:0000256" key="8">
    <source>
        <dbReference type="ARBA" id="ARBA00022927"/>
    </source>
</evidence>
<dbReference type="SUPFAM" id="SSF48371">
    <property type="entry name" value="ARM repeat"/>
    <property type="match status" value="1"/>
</dbReference>
<dbReference type="InterPro" id="IPR016024">
    <property type="entry name" value="ARM-type_fold"/>
</dbReference>
<evidence type="ECO:0000259" key="13">
    <source>
        <dbReference type="Pfam" id="PF01602"/>
    </source>
</evidence>
<dbReference type="GO" id="GO:0006888">
    <property type="term" value="P:endoplasmic reticulum to Golgi vesicle-mediated transport"/>
    <property type="evidence" value="ECO:0007669"/>
    <property type="project" value="TreeGrafter"/>
</dbReference>
<organism evidence="16 17">
    <name type="scientific">Litomosoides sigmodontis</name>
    <name type="common">Filarial nematode worm</name>
    <dbReference type="NCBI Taxonomy" id="42156"/>
    <lineage>
        <taxon>Eukaryota</taxon>
        <taxon>Metazoa</taxon>
        <taxon>Ecdysozoa</taxon>
        <taxon>Nematoda</taxon>
        <taxon>Chromadorea</taxon>
        <taxon>Rhabditida</taxon>
        <taxon>Spirurina</taxon>
        <taxon>Spiruromorpha</taxon>
        <taxon>Filarioidea</taxon>
        <taxon>Onchocercidae</taxon>
        <taxon>Litomosoides</taxon>
    </lineage>
</organism>
<dbReference type="InterPro" id="IPR032154">
    <property type="entry name" value="Coatomer_g_Cpla"/>
</dbReference>
<dbReference type="GO" id="GO:0072384">
    <property type="term" value="P:organelle transport along microtubule"/>
    <property type="evidence" value="ECO:0007669"/>
    <property type="project" value="TreeGrafter"/>
</dbReference>
<dbReference type="Pfam" id="PF01602">
    <property type="entry name" value="Adaptin_N"/>
    <property type="match status" value="1"/>
</dbReference>
<dbReference type="GO" id="GO:0005793">
    <property type="term" value="C:endoplasmic reticulum-Golgi intermediate compartment"/>
    <property type="evidence" value="ECO:0007669"/>
    <property type="project" value="TreeGrafter"/>
</dbReference>
<keyword evidence="11 12" id="KW-0968">Cytoplasmic vesicle</keyword>
<dbReference type="Gene3D" id="2.60.40.1480">
    <property type="entry name" value="Coatomer, gamma subunit, appendage domain"/>
    <property type="match status" value="1"/>
</dbReference>
<gene>
    <name evidence="16" type="ORF">NLS_LOCUS4968</name>
</gene>
<evidence type="ECO:0000256" key="5">
    <source>
        <dbReference type="ARBA" id="ARBA00022490"/>
    </source>
</evidence>
<keyword evidence="8 12" id="KW-0653">Protein transport</keyword>
<dbReference type="FunFam" id="1.25.10.10:FF:000038">
    <property type="entry name" value="Coatomer subunit gamma"/>
    <property type="match status" value="1"/>
</dbReference>
<dbReference type="InterPro" id="IPR017106">
    <property type="entry name" value="Coatomer_gsu"/>
</dbReference>
<dbReference type="GO" id="GO:0005198">
    <property type="term" value="F:structural molecule activity"/>
    <property type="evidence" value="ECO:0007669"/>
    <property type="project" value="InterPro"/>
</dbReference>
<dbReference type="STRING" id="42156.A0A3P6TB41"/>
<evidence type="ECO:0000256" key="6">
    <source>
        <dbReference type="ARBA" id="ARBA00022737"/>
    </source>
</evidence>
<dbReference type="GO" id="GO:0000139">
    <property type="term" value="C:Golgi membrane"/>
    <property type="evidence" value="ECO:0007669"/>
    <property type="project" value="UniProtKB-SubCell"/>
</dbReference>
<evidence type="ECO:0000256" key="4">
    <source>
        <dbReference type="ARBA" id="ARBA00022448"/>
    </source>
</evidence>
<dbReference type="FunFam" id="2.60.40.1480:FF:000001">
    <property type="entry name" value="Coatomer subunit gamma"/>
    <property type="match status" value="1"/>
</dbReference>
<accession>A0A3P6TB41</accession>
<evidence type="ECO:0000256" key="10">
    <source>
        <dbReference type="ARBA" id="ARBA00023136"/>
    </source>
</evidence>
<evidence type="ECO:0000256" key="9">
    <source>
        <dbReference type="ARBA" id="ARBA00023034"/>
    </source>
</evidence>
<reference evidence="16 17" key="1">
    <citation type="submission" date="2018-08" db="EMBL/GenBank/DDBJ databases">
        <authorList>
            <person name="Laetsch R D."/>
            <person name="Stevens L."/>
            <person name="Kumar S."/>
            <person name="Blaxter L. M."/>
        </authorList>
    </citation>
    <scope>NUCLEOTIDE SEQUENCE [LARGE SCALE GENOMIC DNA]</scope>
</reference>
<keyword evidence="4 12" id="KW-0813">Transport</keyword>
<evidence type="ECO:0000256" key="2">
    <source>
        <dbReference type="ARBA" id="ARBA00010720"/>
    </source>
</evidence>
<dbReference type="Pfam" id="PF16381">
    <property type="entry name" value="Coatomer_g_Cpla"/>
    <property type="match status" value="1"/>
</dbReference>
<dbReference type="GO" id="GO:0009306">
    <property type="term" value="P:protein secretion"/>
    <property type="evidence" value="ECO:0007669"/>
    <property type="project" value="TreeGrafter"/>
</dbReference>